<evidence type="ECO:0000313" key="15">
    <source>
        <dbReference type="EMBL" id="CEK76627.1"/>
    </source>
</evidence>
<dbReference type="InterPro" id="IPR013083">
    <property type="entry name" value="Znf_RING/FYVE/PHD"/>
</dbReference>
<dbReference type="SMART" id="SM00184">
    <property type="entry name" value="RING"/>
    <property type="match status" value="1"/>
</dbReference>
<dbReference type="SMART" id="SM00678">
    <property type="entry name" value="WWE"/>
    <property type="match status" value="1"/>
</dbReference>
<dbReference type="PROSITE" id="PS50918">
    <property type="entry name" value="WWE"/>
    <property type="match status" value="1"/>
</dbReference>
<protein>
    <recommendedName>
        <fullName evidence="11">E3 ubiquitin-protein ligase</fullName>
        <ecNumber evidence="11">2.3.2.27</ecNumber>
    </recommendedName>
</protein>
<dbReference type="InterPro" id="IPR018123">
    <property type="entry name" value="WWE-dom_subgr"/>
</dbReference>
<comment type="PTM">
    <text evidence="11">Ubiquitinated; autoubiquitinated.</text>
</comment>
<evidence type="ECO:0000256" key="10">
    <source>
        <dbReference type="PROSITE-ProRule" id="PRU00175"/>
    </source>
</evidence>
<dbReference type="InterPro" id="IPR004170">
    <property type="entry name" value="WWE_dom"/>
</dbReference>
<sequence length="378" mass="42256">KKKYGCLTGIIVNKLSNDLMNMDADLRLEDADRCELESIEKRDKDDKSKSAEKGQNKPASANGHDAEDNILECPVCLQTCIYPVQLPCRHIFCFLCVKGVASRSKRCALCRQQIPPDFFCRPNLVRRDDLEQPVTFDDGYSWFYEGVNGWWQYDDRTSRELEAYHKAGHSSCELLIAGYVYIIDLTNMVQSRRNDRTKKRRVKRDLLNLTGRKGVAGLKISSETVLLDSDRPGAEGHENSTGHATVRQSIPIQQADRSGDHQSLSPPTPHNTPQTPMTPSESPPNSATTERDLSVHLERLRLVDSTSISVSPQGDSNGSSRGYDTPEQLSTSMEDATRLENVRASLQQLQSQGSPRSHLRDQDETDGACDCDTSIVEV</sequence>
<feature type="compositionally biased region" description="Basic and acidic residues" evidence="12">
    <location>
        <begin position="40"/>
        <end position="55"/>
    </location>
</feature>
<feature type="non-terminal residue" evidence="15">
    <location>
        <position position="1"/>
    </location>
</feature>
<dbReference type="GO" id="GO:0072572">
    <property type="term" value="F:poly-ADP-D-ribose binding"/>
    <property type="evidence" value="ECO:0007669"/>
    <property type="project" value="UniProtKB-UniRule"/>
</dbReference>
<dbReference type="SUPFAM" id="SSF117839">
    <property type="entry name" value="WWE domain"/>
    <property type="match status" value="1"/>
</dbReference>
<dbReference type="GO" id="GO:0008270">
    <property type="term" value="F:zinc ion binding"/>
    <property type="evidence" value="ECO:0007669"/>
    <property type="project" value="UniProtKB-UniRule"/>
</dbReference>
<dbReference type="PANTHER" id="PTHR13417:SF2">
    <property type="entry name" value="E3 UBIQUITIN-PROTEIN LIGASE RNF146"/>
    <property type="match status" value="1"/>
</dbReference>
<dbReference type="Pfam" id="PF02825">
    <property type="entry name" value="WWE"/>
    <property type="match status" value="1"/>
</dbReference>
<dbReference type="InterPro" id="IPR001841">
    <property type="entry name" value="Znf_RING"/>
</dbReference>
<evidence type="ECO:0000259" key="13">
    <source>
        <dbReference type="PROSITE" id="PS50089"/>
    </source>
</evidence>
<keyword evidence="3 11" id="KW-0963">Cytoplasm</keyword>
<comment type="function">
    <text evidence="11">E3 ubiquitin-protein ligase that specifically binds poly-ADP-ribosylated proteins and mediates their ubiquitination and subsequent degradation.</text>
</comment>
<feature type="compositionally biased region" description="Basic and acidic residues" evidence="12">
    <location>
        <begin position="228"/>
        <end position="240"/>
    </location>
</feature>
<evidence type="ECO:0000256" key="12">
    <source>
        <dbReference type="SAM" id="MobiDB-lite"/>
    </source>
</evidence>
<dbReference type="InterPro" id="IPR033509">
    <property type="entry name" value="RNF146"/>
</dbReference>
<feature type="domain" description="RING-type" evidence="13">
    <location>
        <begin position="73"/>
        <end position="111"/>
    </location>
</feature>
<dbReference type="UniPathway" id="UPA00143"/>
<keyword evidence="4 11" id="KW-0808">Transferase</keyword>
<evidence type="ECO:0000256" key="9">
    <source>
        <dbReference type="ARBA" id="ARBA00022833"/>
    </source>
</evidence>
<dbReference type="AlphaFoldDB" id="A0A0B7A7I0"/>
<keyword evidence="5" id="KW-0879">Wnt signaling pathway</keyword>
<feature type="region of interest" description="Disordered" evidence="12">
    <location>
        <begin position="40"/>
        <end position="63"/>
    </location>
</feature>
<feature type="compositionally biased region" description="Polar residues" evidence="12">
    <location>
        <begin position="254"/>
        <end position="288"/>
    </location>
</feature>
<dbReference type="InterPro" id="IPR017907">
    <property type="entry name" value="Znf_RING_CS"/>
</dbReference>
<evidence type="ECO:0000256" key="8">
    <source>
        <dbReference type="ARBA" id="ARBA00022786"/>
    </source>
</evidence>
<keyword evidence="8 11" id="KW-0833">Ubl conjugation pathway</keyword>
<dbReference type="Gene3D" id="3.30.720.50">
    <property type="match status" value="1"/>
</dbReference>
<keyword evidence="7 10" id="KW-0863">Zinc-finger</keyword>
<evidence type="ECO:0000256" key="2">
    <source>
        <dbReference type="ARBA" id="ARBA00004514"/>
    </source>
</evidence>
<comment type="catalytic activity">
    <reaction evidence="1 11">
        <text>S-ubiquitinyl-[E2 ubiquitin-conjugating enzyme]-L-cysteine + [acceptor protein]-L-lysine = [E2 ubiquitin-conjugating enzyme]-L-cysteine + N(6)-ubiquitinyl-[acceptor protein]-L-lysine.</text>
        <dbReference type="EC" id="2.3.2.27"/>
    </reaction>
</comment>
<feature type="region of interest" description="Disordered" evidence="12">
    <location>
        <begin position="254"/>
        <end position="290"/>
    </location>
</feature>
<organism evidence="15">
    <name type="scientific">Arion vulgaris</name>
    <dbReference type="NCBI Taxonomy" id="1028688"/>
    <lineage>
        <taxon>Eukaryota</taxon>
        <taxon>Metazoa</taxon>
        <taxon>Spiralia</taxon>
        <taxon>Lophotrochozoa</taxon>
        <taxon>Mollusca</taxon>
        <taxon>Gastropoda</taxon>
        <taxon>Heterobranchia</taxon>
        <taxon>Euthyneura</taxon>
        <taxon>Panpulmonata</taxon>
        <taxon>Eupulmonata</taxon>
        <taxon>Stylommatophora</taxon>
        <taxon>Helicina</taxon>
        <taxon>Arionoidea</taxon>
        <taxon>Arionidae</taxon>
        <taxon>Arion</taxon>
    </lineage>
</organism>
<feature type="compositionally biased region" description="Polar residues" evidence="12">
    <location>
        <begin position="304"/>
        <end position="334"/>
    </location>
</feature>
<comment type="domain">
    <text evidence="11">The WWE domain mediates non-covalent poly(ADP-ribose)-binding.</text>
</comment>
<comment type="pathway">
    <text evidence="11">Protein modification; protein ubiquitination.</text>
</comment>
<dbReference type="SUPFAM" id="SSF57850">
    <property type="entry name" value="RING/U-box"/>
    <property type="match status" value="1"/>
</dbReference>
<dbReference type="InterPro" id="IPR044110">
    <property type="entry name" value="RING-HC_RNF146"/>
</dbReference>
<evidence type="ECO:0000256" key="5">
    <source>
        <dbReference type="ARBA" id="ARBA00022687"/>
    </source>
</evidence>
<evidence type="ECO:0000256" key="1">
    <source>
        <dbReference type="ARBA" id="ARBA00000900"/>
    </source>
</evidence>
<comment type="subcellular location">
    <subcellularLocation>
        <location evidence="2 11">Cytoplasm</location>
        <location evidence="2 11">Cytosol</location>
    </subcellularLocation>
</comment>
<feature type="region of interest" description="Disordered" evidence="12">
    <location>
        <begin position="303"/>
        <end position="378"/>
    </location>
</feature>
<accession>A0A0B7A7I0</accession>
<evidence type="ECO:0000256" key="6">
    <source>
        <dbReference type="ARBA" id="ARBA00022723"/>
    </source>
</evidence>
<evidence type="ECO:0000256" key="11">
    <source>
        <dbReference type="RuleBase" id="RU367115"/>
    </source>
</evidence>
<dbReference type="InterPro" id="IPR037197">
    <property type="entry name" value="WWE_dom_sf"/>
</dbReference>
<dbReference type="GO" id="GO:0005829">
    <property type="term" value="C:cytosol"/>
    <property type="evidence" value="ECO:0007669"/>
    <property type="project" value="UniProtKB-SubCell"/>
</dbReference>
<dbReference type="PANTHER" id="PTHR13417">
    <property type="entry name" value="E3 UBIQUITIN-PROTEIN LIGASE RNF146"/>
    <property type="match status" value="1"/>
</dbReference>
<dbReference type="Pfam" id="PF13920">
    <property type="entry name" value="zf-C3HC4_3"/>
    <property type="match status" value="1"/>
</dbReference>
<dbReference type="GO" id="GO:0051865">
    <property type="term" value="P:protein autoubiquitination"/>
    <property type="evidence" value="ECO:0007669"/>
    <property type="project" value="UniProtKB-UniRule"/>
</dbReference>
<feature type="region of interest" description="Disordered" evidence="12">
    <location>
        <begin position="227"/>
        <end position="246"/>
    </location>
</feature>
<feature type="compositionally biased region" description="Polar residues" evidence="12">
    <location>
        <begin position="344"/>
        <end position="355"/>
    </location>
</feature>
<evidence type="ECO:0000256" key="4">
    <source>
        <dbReference type="ARBA" id="ARBA00022679"/>
    </source>
</evidence>
<dbReference type="GO" id="GO:0006511">
    <property type="term" value="P:ubiquitin-dependent protein catabolic process"/>
    <property type="evidence" value="ECO:0007669"/>
    <property type="project" value="UniProtKB-UniRule"/>
</dbReference>
<keyword evidence="6 11" id="KW-0479">Metal-binding</keyword>
<dbReference type="Gene3D" id="3.30.40.10">
    <property type="entry name" value="Zinc/RING finger domain, C3HC4 (zinc finger)"/>
    <property type="match status" value="1"/>
</dbReference>
<name>A0A0B7A7I0_9EUPU</name>
<dbReference type="GO" id="GO:0005634">
    <property type="term" value="C:nucleus"/>
    <property type="evidence" value="ECO:0007669"/>
    <property type="project" value="TreeGrafter"/>
</dbReference>
<evidence type="ECO:0000256" key="7">
    <source>
        <dbReference type="ARBA" id="ARBA00022771"/>
    </source>
</evidence>
<dbReference type="EC" id="2.3.2.27" evidence="11"/>
<dbReference type="GO" id="GO:0061630">
    <property type="term" value="F:ubiquitin protein ligase activity"/>
    <property type="evidence" value="ECO:0007669"/>
    <property type="project" value="UniProtKB-UniRule"/>
</dbReference>
<dbReference type="EMBL" id="HACG01029762">
    <property type="protein sequence ID" value="CEK76627.1"/>
    <property type="molecule type" value="Transcribed_RNA"/>
</dbReference>
<keyword evidence="9 11" id="KW-0862">Zinc</keyword>
<dbReference type="PROSITE" id="PS50089">
    <property type="entry name" value="ZF_RING_2"/>
    <property type="match status" value="1"/>
</dbReference>
<evidence type="ECO:0000256" key="3">
    <source>
        <dbReference type="ARBA" id="ARBA00022490"/>
    </source>
</evidence>
<feature type="domain" description="WWE" evidence="14">
    <location>
        <begin position="128"/>
        <end position="204"/>
    </location>
</feature>
<proteinExistence type="predicted"/>
<gene>
    <name evidence="15" type="primary">ORF100818</name>
</gene>
<dbReference type="CDD" id="cd16546">
    <property type="entry name" value="RING-HC_RNF146"/>
    <property type="match status" value="1"/>
</dbReference>
<dbReference type="GO" id="GO:0016055">
    <property type="term" value="P:Wnt signaling pathway"/>
    <property type="evidence" value="ECO:0007669"/>
    <property type="project" value="UniProtKB-KW"/>
</dbReference>
<reference evidence="15" key="1">
    <citation type="submission" date="2014-12" db="EMBL/GenBank/DDBJ databases">
        <title>Insight into the proteome of Arion vulgaris.</title>
        <authorList>
            <person name="Aradska J."/>
            <person name="Bulat T."/>
            <person name="Smidak R."/>
            <person name="Sarate P."/>
            <person name="Gangsoo J."/>
            <person name="Sialana F."/>
            <person name="Bilban M."/>
            <person name="Lubec G."/>
        </authorList>
    </citation>
    <scope>NUCLEOTIDE SEQUENCE</scope>
    <source>
        <tissue evidence="15">Skin</tissue>
    </source>
</reference>
<evidence type="ECO:0000259" key="14">
    <source>
        <dbReference type="PROSITE" id="PS50918"/>
    </source>
</evidence>
<dbReference type="PROSITE" id="PS00518">
    <property type="entry name" value="ZF_RING_1"/>
    <property type="match status" value="1"/>
</dbReference>